<accession>A0A0S8GJ27</accession>
<organism evidence="2 3">
    <name type="scientific">candidate division WOR_3 bacterium SM23_60</name>
    <dbReference type="NCBI Taxonomy" id="1703780"/>
    <lineage>
        <taxon>Bacteria</taxon>
        <taxon>Bacteria division WOR-3</taxon>
    </lineage>
</organism>
<feature type="transmembrane region" description="Helical" evidence="1">
    <location>
        <begin position="94"/>
        <end position="114"/>
    </location>
</feature>
<proteinExistence type="predicted"/>
<evidence type="ECO:0000313" key="3">
    <source>
        <dbReference type="Proteomes" id="UP000051096"/>
    </source>
</evidence>
<dbReference type="Pfam" id="PF04246">
    <property type="entry name" value="RseC_MucC"/>
    <property type="match status" value="1"/>
</dbReference>
<protein>
    <recommendedName>
        <fullName evidence="4">Fis family transcriptional regulator</fullName>
    </recommendedName>
</protein>
<dbReference type="AlphaFoldDB" id="A0A0S8GJ27"/>
<sequence length="139" mass="14981">MKETGRVVEITDTQARIEVASNKACRTCPASLVCRPHGTVRYVEAENHVDAQVGDEVCFETSTRQSMTAIVLVFGVPVVLALIGLIVGATRGNLLSIILGVIGFATGLAVAKIVNNLFSPRHFLPRITEITRHAKDLTL</sequence>
<dbReference type="Proteomes" id="UP000051096">
    <property type="component" value="Unassembled WGS sequence"/>
</dbReference>
<evidence type="ECO:0008006" key="4">
    <source>
        <dbReference type="Google" id="ProtNLM"/>
    </source>
</evidence>
<keyword evidence="1" id="KW-1133">Transmembrane helix</keyword>
<evidence type="ECO:0000313" key="2">
    <source>
        <dbReference type="EMBL" id="KPK72975.1"/>
    </source>
</evidence>
<comment type="caution">
    <text evidence="2">The sequence shown here is derived from an EMBL/GenBank/DDBJ whole genome shotgun (WGS) entry which is preliminary data.</text>
</comment>
<dbReference type="EMBL" id="LJUO01000018">
    <property type="protein sequence ID" value="KPK72975.1"/>
    <property type="molecule type" value="Genomic_DNA"/>
</dbReference>
<feature type="transmembrane region" description="Helical" evidence="1">
    <location>
        <begin position="69"/>
        <end position="88"/>
    </location>
</feature>
<reference evidence="2 3" key="1">
    <citation type="journal article" date="2015" name="Microbiome">
        <title>Genomic resolution of linkages in carbon, nitrogen, and sulfur cycling among widespread estuary sediment bacteria.</title>
        <authorList>
            <person name="Baker B.J."/>
            <person name="Lazar C.S."/>
            <person name="Teske A.P."/>
            <person name="Dick G.J."/>
        </authorList>
    </citation>
    <scope>NUCLEOTIDE SEQUENCE [LARGE SCALE GENOMIC DNA]</scope>
    <source>
        <strain evidence="2">SM23_60</strain>
    </source>
</reference>
<keyword evidence="1" id="KW-0812">Transmembrane</keyword>
<evidence type="ECO:0000256" key="1">
    <source>
        <dbReference type="SAM" id="Phobius"/>
    </source>
</evidence>
<name>A0A0S8GJ27_UNCW3</name>
<gene>
    <name evidence="2" type="ORF">AMJ87_03060</name>
</gene>
<keyword evidence="1" id="KW-0472">Membrane</keyword>